<sequence length="69" mass="7598">MKPLEAAWKEAALDSSSWWCTHCTPVLIEAPPTFGCTFSGVTPLESPFKGDEPCLTPDWTGCPLNKDRE</sequence>
<comment type="caution">
    <text evidence="1">The sequence shown here is derived from an EMBL/GenBank/DDBJ whole genome shotgun (WGS) entry which is preliminary data.</text>
</comment>
<accession>A0A0F9GC47</accession>
<dbReference type="EMBL" id="LAZR01020664">
    <property type="protein sequence ID" value="KKL88086.1"/>
    <property type="molecule type" value="Genomic_DNA"/>
</dbReference>
<organism evidence="1">
    <name type="scientific">marine sediment metagenome</name>
    <dbReference type="NCBI Taxonomy" id="412755"/>
    <lineage>
        <taxon>unclassified sequences</taxon>
        <taxon>metagenomes</taxon>
        <taxon>ecological metagenomes</taxon>
    </lineage>
</organism>
<protein>
    <submittedName>
        <fullName evidence="1">Uncharacterized protein</fullName>
    </submittedName>
</protein>
<gene>
    <name evidence="1" type="ORF">LCGC14_1928220</name>
</gene>
<name>A0A0F9GC47_9ZZZZ</name>
<reference evidence="1" key="1">
    <citation type="journal article" date="2015" name="Nature">
        <title>Complex archaea that bridge the gap between prokaryotes and eukaryotes.</title>
        <authorList>
            <person name="Spang A."/>
            <person name="Saw J.H."/>
            <person name="Jorgensen S.L."/>
            <person name="Zaremba-Niedzwiedzka K."/>
            <person name="Martijn J."/>
            <person name="Lind A.E."/>
            <person name="van Eijk R."/>
            <person name="Schleper C."/>
            <person name="Guy L."/>
            <person name="Ettema T.J."/>
        </authorList>
    </citation>
    <scope>NUCLEOTIDE SEQUENCE</scope>
</reference>
<evidence type="ECO:0000313" key="1">
    <source>
        <dbReference type="EMBL" id="KKL88086.1"/>
    </source>
</evidence>
<dbReference type="AlphaFoldDB" id="A0A0F9GC47"/>
<proteinExistence type="predicted"/>